<dbReference type="RefSeq" id="WP_231002725.1">
    <property type="nucleotide sequence ID" value="NZ_JAJNEC010000003.1"/>
</dbReference>
<comment type="caution">
    <text evidence="1">The sequence shown here is derived from an EMBL/GenBank/DDBJ whole genome shotgun (WGS) entry which is preliminary data.</text>
</comment>
<evidence type="ECO:0000313" key="2">
    <source>
        <dbReference type="Proteomes" id="UP001199816"/>
    </source>
</evidence>
<keyword evidence="2" id="KW-1185">Reference proteome</keyword>
<accession>A0ABS8PL46</accession>
<sequence>MGNHSEGVSAKTIERQTAKIPPDVYLWTAVAAMVTSLTLKICKQEHRHFLSGSG</sequence>
<name>A0ABS8PL46_9BACT</name>
<dbReference type="EMBL" id="JAJNEC010000003">
    <property type="protein sequence ID" value="MCD2421824.1"/>
    <property type="molecule type" value="Genomic_DNA"/>
</dbReference>
<proteinExistence type="predicted"/>
<organism evidence="1 2">
    <name type="scientific">Niabella pedocola</name>
    <dbReference type="NCBI Taxonomy" id="1752077"/>
    <lineage>
        <taxon>Bacteria</taxon>
        <taxon>Pseudomonadati</taxon>
        <taxon>Bacteroidota</taxon>
        <taxon>Chitinophagia</taxon>
        <taxon>Chitinophagales</taxon>
        <taxon>Chitinophagaceae</taxon>
        <taxon>Niabella</taxon>
    </lineage>
</organism>
<evidence type="ECO:0000313" key="1">
    <source>
        <dbReference type="EMBL" id="MCD2421824.1"/>
    </source>
</evidence>
<protein>
    <submittedName>
        <fullName evidence="1">Uncharacterized protein</fullName>
    </submittedName>
</protein>
<reference evidence="1 2" key="1">
    <citation type="submission" date="2021-11" db="EMBL/GenBank/DDBJ databases">
        <title>Genomic of Niabella pedocola.</title>
        <authorList>
            <person name="Wu T."/>
        </authorList>
    </citation>
    <scope>NUCLEOTIDE SEQUENCE [LARGE SCALE GENOMIC DNA]</scope>
    <source>
        <strain evidence="1 2">JCM 31011</strain>
    </source>
</reference>
<gene>
    <name evidence="1" type="ORF">LQ567_03565</name>
</gene>
<dbReference type="Proteomes" id="UP001199816">
    <property type="component" value="Unassembled WGS sequence"/>
</dbReference>